<dbReference type="Proteomes" id="UP000801492">
    <property type="component" value="Unassembled WGS sequence"/>
</dbReference>
<reference evidence="1" key="1">
    <citation type="submission" date="2019-08" db="EMBL/GenBank/DDBJ databases">
        <title>The genome of the North American firefly Photinus pyralis.</title>
        <authorList>
            <consortium name="Photinus pyralis genome working group"/>
            <person name="Fallon T.R."/>
            <person name="Sander Lower S.E."/>
            <person name="Weng J.-K."/>
        </authorList>
    </citation>
    <scope>NUCLEOTIDE SEQUENCE</scope>
    <source>
        <strain evidence="1">TRF0915ILg1</strain>
        <tissue evidence="1">Whole body</tissue>
    </source>
</reference>
<evidence type="ECO:0000313" key="1">
    <source>
        <dbReference type="EMBL" id="KAF2880493.1"/>
    </source>
</evidence>
<dbReference type="EMBL" id="VTPC01090964">
    <property type="protein sequence ID" value="KAF2880493.1"/>
    <property type="molecule type" value="Genomic_DNA"/>
</dbReference>
<proteinExistence type="predicted"/>
<sequence length="199" mass="21824">MGTQRKEIEITQKSEEAGIAIMDITKTKKRGSGSAKMTNRHLLIYCGASKEQWAKAGIEALLHRDYIRLVVLQMQHGHNLQQQCDETENALIIGDLNGRVENDVNKLGGCIGKFGEQMSNGNGGQIIEFCKLNGLINETSKGEGTRGVSDHTQKSEERGKERWYVSDIARGSVEKMGGAFSGSVQYGGGEGVEMDMEEE</sequence>
<name>A0A8K0C551_IGNLU</name>
<dbReference type="AlphaFoldDB" id="A0A8K0C551"/>
<comment type="caution">
    <text evidence="1">The sequence shown here is derived from an EMBL/GenBank/DDBJ whole genome shotgun (WGS) entry which is preliminary data.</text>
</comment>
<evidence type="ECO:0000313" key="2">
    <source>
        <dbReference type="Proteomes" id="UP000801492"/>
    </source>
</evidence>
<accession>A0A8K0C551</accession>
<dbReference type="OrthoDB" id="5549358at2759"/>
<keyword evidence="2" id="KW-1185">Reference proteome</keyword>
<gene>
    <name evidence="1" type="ORF">ILUMI_25680</name>
</gene>
<organism evidence="1 2">
    <name type="scientific">Ignelater luminosus</name>
    <name type="common">Cucubano</name>
    <name type="synonym">Pyrophorus luminosus</name>
    <dbReference type="NCBI Taxonomy" id="2038154"/>
    <lineage>
        <taxon>Eukaryota</taxon>
        <taxon>Metazoa</taxon>
        <taxon>Ecdysozoa</taxon>
        <taxon>Arthropoda</taxon>
        <taxon>Hexapoda</taxon>
        <taxon>Insecta</taxon>
        <taxon>Pterygota</taxon>
        <taxon>Neoptera</taxon>
        <taxon>Endopterygota</taxon>
        <taxon>Coleoptera</taxon>
        <taxon>Polyphaga</taxon>
        <taxon>Elateriformia</taxon>
        <taxon>Elateroidea</taxon>
        <taxon>Elateridae</taxon>
        <taxon>Agrypninae</taxon>
        <taxon>Pyrophorini</taxon>
        <taxon>Ignelater</taxon>
    </lineage>
</organism>
<protein>
    <submittedName>
        <fullName evidence="1">Uncharacterized protein</fullName>
    </submittedName>
</protein>